<organism evidence="2 3">
    <name type="scientific">Geodia barretti</name>
    <name type="common">Barrett's horny sponge</name>
    <dbReference type="NCBI Taxonomy" id="519541"/>
    <lineage>
        <taxon>Eukaryota</taxon>
        <taxon>Metazoa</taxon>
        <taxon>Porifera</taxon>
        <taxon>Demospongiae</taxon>
        <taxon>Heteroscleromorpha</taxon>
        <taxon>Tetractinellida</taxon>
        <taxon>Astrophorina</taxon>
        <taxon>Geodiidae</taxon>
        <taxon>Geodia</taxon>
    </lineage>
</organism>
<evidence type="ECO:0000259" key="1">
    <source>
        <dbReference type="PROSITE" id="PS51065"/>
    </source>
</evidence>
<dbReference type="InterPro" id="IPR043136">
    <property type="entry name" value="B30.2/SPRY_sf"/>
</dbReference>
<dbReference type="Gene3D" id="2.60.120.920">
    <property type="match status" value="1"/>
</dbReference>
<dbReference type="InterPro" id="IPR037962">
    <property type="entry name" value="Neuralized"/>
</dbReference>
<dbReference type="PANTHER" id="PTHR12429">
    <property type="entry name" value="NEURALIZED"/>
    <property type="match status" value="1"/>
</dbReference>
<feature type="domain" description="NHR" evidence="1">
    <location>
        <begin position="21"/>
        <end position="200"/>
    </location>
</feature>
<dbReference type="SMART" id="SM00588">
    <property type="entry name" value="NEUZ"/>
    <property type="match status" value="1"/>
</dbReference>
<sequence>MGVAGSSCLAGPNLEFVTMSALPFSHAHRGANVQLSMDGLTARRTKSYDKAVVVSAAPLEDNCLYQVEVKELSAKDFKGCLRIGVTSLPVETVCGWRRWRVDSDTTGNTTALDRTDDGRLCVCTRGERFEVRGSHIDLSSLTKGETVGVTVNPPNGIRFTINGREIRFQGSPPPHQSFSGPKYLFVDIYGPVCAVKSLPVEMREGTVLRVAGLPIEISVGPERNYSRWLFQLGPLQVLL</sequence>
<gene>
    <name evidence="2" type="ORF">GBAR_LOCUS23532</name>
</gene>
<dbReference type="PROSITE" id="PS51065">
    <property type="entry name" value="NHR"/>
    <property type="match status" value="1"/>
</dbReference>
<dbReference type="Pfam" id="PF07177">
    <property type="entry name" value="Neuralized"/>
    <property type="match status" value="1"/>
</dbReference>
<dbReference type="InterPro" id="IPR006573">
    <property type="entry name" value="NHR_dom"/>
</dbReference>
<dbReference type="PANTHER" id="PTHR12429:SF8">
    <property type="entry name" value="NEURALIZED-LIKE PROTEIN 2"/>
    <property type="match status" value="1"/>
</dbReference>
<evidence type="ECO:0000313" key="3">
    <source>
        <dbReference type="Proteomes" id="UP001174909"/>
    </source>
</evidence>
<comment type="caution">
    <text evidence="2">The sequence shown here is derived from an EMBL/GenBank/DDBJ whole genome shotgun (WGS) entry which is preliminary data.</text>
</comment>
<evidence type="ECO:0000313" key="2">
    <source>
        <dbReference type="EMBL" id="CAI8042348.1"/>
    </source>
</evidence>
<dbReference type="EMBL" id="CASHTH010003259">
    <property type="protein sequence ID" value="CAI8042348.1"/>
    <property type="molecule type" value="Genomic_DNA"/>
</dbReference>
<keyword evidence="3" id="KW-1185">Reference proteome</keyword>
<protein>
    <recommendedName>
        <fullName evidence="1">NHR domain-containing protein</fullName>
    </recommendedName>
</protein>
<proteinExistence type="predicted"/>
<reference evidence="2" key="1">
    <citation type="submission" date="2023-03" db="EMBL/GenBank/DDBJ databases">
        <authorList>
            <person name="Steffen K."/>
            <person name="Cardenas P."/>
        </authorList>
    </citation>
    <scope>NUCLEOTIDE SEQUENCE</scope>
</reference>
<dbReference type="AlphaFoldDB" id="A0AA35T7D8"/>
<accession>A0AA35T7D8</accession>
<dbReference type="Proteomes" id="UP001174909">
    <property type="component" value="Unassembled WGS sequence"/>
</dbReference>
<name>A0AA35T7D8_GEOBA</name>